<feature type="domain" description="SGNH hydrolase-type esterase" evidence="1">
    <location>
        <begin position="42"/>
        <end position="193"/>
    </location>
</feature>
<dbReference type="AlphaFoldDB" id="A0A7D4NQM7"/>
<sequence length="210" mass="23316">MPQRSLSLNRLKTVFILLVLIPLLNGCSKPHQPLPENAVILAFGDSLTEGYGVPKPASYPSVLQSLSGRKVVNAGVSGETTDQGLLRMQQLLAEQQFDLVILFEGGNDILQKRSYAQIEANLRKMIELLQAKKIQILLIGVPEKRLFSDSAPFYEKLAEHYDIPLQDEIVGDLVMRPSMKSDYVHLNRQGYQALAEAVFRKLQATGALAD</sequence>
<evidence type="ECO:0000313" key="2">
    <source>
        <dbReference type="EMBL" id="QKI89012.1"/>
    </source>
</evidence>
<dbReference type="Pfam" id="PF13472">
    <property type="entry name" value="Lipase_GDSL_2"/>
    <property type="match status" value="1"/>
</dbReference>
<organism evidence="2 3">
    <name type="scientific">Thiomicrorhabdus xiamenensis</name>
    <dbReference type="NCBI Taxonomy" id="2739063"/>
    <lineage>
        <taxon>Bacteria</taxon>
        <taxon>Pseudomonadati</taxon>
        <taxon>Pseudomonadota</taxon>
        <taxon>Gammaproteobacteria</taxon>
        <taxon>Thiotrichales</taxon>
        <taxon>Piscirickettsiaceae</taxon>
        <taxon>Thiomicrorhabdus</taxon>
    </lineage>
</organism>
<keyword evidence="3" id="KW-1185">Reference proteome</keyword>
<dbReference type="Gene3D" id="3.40.50.1110">
    <property type="entry name" value="SGNH hydrolase"/>
    <property type="match status" value="1"/>
</dbReference>
<dbReference type="CDD" id="cd01822">
    <property type="entry name" value="Lysophospholipase_L1_like"/>
    <property type="match status" value="1"/>
</dbReference>
<dbReference type="InterPro" id="IPR013830">
    <property type="entry name" value="SGNH_hydro"/>
</dbReference>
<dbReference type="KEGG" id="txa:HQN79_05210"/>
<protein>
    <submittedName>
        <fullName evidence="2">Arylesterase</fullName>
    </submittedName>
</protein>
<accession>A0A7D4NQM7</accession>
<dbReference type="RefSeq" id="WP_173284742.1">
    <property type="nucleotide sequence ID" value="NZ_CP054020.1"/>
</dbReference>
<dbReference type="SUPFAM" id="SSF52266">
    <property type="entry name" value="SGNH hydrolase"/>
    <property type="match status" value="1"/>
</dbReference>
<dbReference type="GO" id="GO:0016788">
    <property type="term" value="F:hydrolase activity, acting on ester bonds"/>
    <property type="evidence" value="ECO:0007669"/>
    <property type="project" value="UniProtKB-ARBA"/>
</dbReference>
<dbReference type="PANTHER" id="PTHR30383">
    <property type="entry name" value="THIOESTERASE 1/PROTEASE 1/LYSOPHOSPHOLIPASE L1"/>
    <property type="match status" value="1"/>
</dbReference>
<reference evidence="2 3" key="1">
    <citation type="submission" date="2020-05" db="EMBL/GenBank/DDBJ databases">
        <title>Thiomicrorhabdus sediminis sp.nov. and Thiomicrorhabdus xiamenensis sp.nov., novel sulfur-oxidizing bacteria isolated from coastal sediment.</title>
        <authorList>
            <person name="Liu X."/>
        </authorList>
    </citation>
    <scope>NUCLEOTIDE SEQUENCE [LARGE SCALE GENOMIC DNA]</scope>
    <source>
        <strain evidence="2 3">G2</strain>
    </source>
</reference>
<dbReference type="InterPro" id="IPR051532">
    <property type="entry name" value="Ester_Hydrolysis_Enzymes"/>
</dbReference>
<proteinExistence type="predicted"/>
<gene>
    <name evidence="2" type="ORF">HQN79_05210</name>
</gene>
<evidence type="ECO:0000313" key="3">
    <source>
        <dbReference type="Proteomes" id="UP000504724"/>
    </source>
</evidence>
<dbReference type="InterPro" id="IPR036514">
    <property type="entry name" value="SGNH_hydro_sf"/>
</dbReference>
<name>A0A7D4NQM7_9GAMM</name>
<evidence type="ECO:0000259" key="1">
    <source>
        <dbReference type="Pfam" id="PF13472"/>
    </source>
</evidence>
<dbReference type="EMBL" id="CP054020">
    <property type="protein sequence ID" value="QKI89012.1"/>
    <property type="molecule type" value="Genomic_DNA"/>
</dbReference>
<dbReference type="Proteomes" id="UP000504724">
    <property type="component" value="Chromosome"/>
</dbReference>